<dbReference type="EMBL" id="BMAV01023781">
    <property type="protein sequence ID" value="GFY79912.1"/>
    <property type="molecule type" value="Genomic_DNA"/>
</dbReference>
<dbReference type="PANTHER" id="PTHR30007:SF0">
    <property type="entry name" value="TRANSPOSASE"/>
    <property type="match status" value="1"/>
</dbReference>
<dbReference type="AlphaFoldDB" id="A0A8X7CV35"/>
<keyword evidence="4" id="KW-1185">Reference proteome</keyword>
<accession>A0A8X7CV35</accession>
<organism evidence="3 4">
    <name type="scientific">Trichonephila inaurata madagascariensis</name>
    <dbReference type="NCBI Taxonomy" id="2747483"/>
    <lineage>
        <taxon>Eukaryota</taxon>
        <taxon>Metazoa</taxon>
        <taxon>Ecdysozoa</taxon>
        <taxon>Arthropoda</taxon>
        <taxon>Chelicerata</taxon>
        <taxon>Arachnida</taxon>
        <taxon>Araneae</taxon>
        <taxon>Araneomorphae</taxon>
        <taxon>Entelegynae</taxon>
        <taxon>Araneoidea</taxon>
        <taxon>Nephilidae</taxon>
        <taxon>Trichonephila</taxon>
        <taxon>Trichonephila inaurata</taxon>
    </lineage>
</organism>
<evidence type="ECO:0000313" key="4">
    <source>
        <dbReference type="Proteomes" id="UP000886998"/>
    </source>
</evidence>
<feature type="domain" description="Transposase IS4-like" evidence="1">
    <location>
        <begin position="12"/>
        <end position="123"/>
    </location>
</feature>
<reference evidence="3" key="1">
    <citation type="submission" date="2020-08" db="EMBL/GenBank/DDBJ databases">
        <title>Multicomponent nature underlies the extraordinary mechanical properties of spider dragline silk.</title>
        <authorList>
            <person name="Kono N."/>
            <person name="Nakamura H."/>
            <person name="Mori M."/>
            <person name="Yoshida Y."/>
            <person name="Ohtoshi R."/>
            <person name="Malay A.D."/>
            <person name="Moran D.A.P."/>
            <person name="Tomita M."/>
            <person name="Numata K."/>
            <person name="Arakawa K."/>
        </authorList>
    </citation>
    <scope>NUCLEOTIDE SEQUENCE</scope>
</reference>
<comment type="caution">
    <text evidence="3">The sequence shown here is derived from an EMBL/GenBank/DDBJ whole genome shotgun (WGS) entry which is preliminary data.</text>
</comment>
<dbReference type="Pfam" id="PF01609">
    <property type="entry name" value="DDE_Tnp_1"/>
    <property type="match status" value="1"/>
</dbReference>
<name>A0A8X7CV35_9ARAC</name>
<proteinExistence type="predicted"/>
<dbReference type="InterPro" id="IPR025668">
    <property type="entry name" value="Tnp_DDE_dom"/>
</dbReference>
<feature type="domain" description="Transposase DDE" evidence="2">
    <location>
        <begin position="163"/>
        <end position="241"/>
    </location>
</feature>
<dbReference type="InterPro" id="IPR002559">
    <property type="entry name" value="Transposase_11"/>
</dbReference>
<dbReference type="Proteomes" id="UP000886998">
    <property type="component" value="Unassembled WGS sequence"/>
</dbReference>
<evidence type="ECO:0000313" key="3">
    <source>
        <dbReference type="EMBL" id="GFY79912.1"/>
    </source>
</evidence>
<evidence type="ECO:0000259" key="2">
    <source>
        <dbReference type="Pfam" id="PF13586"/>
    </source>
</evidence>
<dbReference type="PANTHER" id="PTHR30007">
    <property type="entry name" value="PHP DOMAIN PROTEIN"/>
    <property type="match status" value="1"/>
</dbReference>
<evidence type="ECO:0000259" key="1">
    <source>
        <dbReference type="Pfam" id="PF01609"/>
    </source>
</evidence>
<protein>
    <submittedName>
        <fullName evidence="3">Putative transposase</fullName>
    </submittedName>
</protein>
<sequence>MLKVLKTQILLKKKGYDTSKKISGIKRHIAVDTQGLPHAIHITTAEATDRSSAVKMVKNAKANLSEVKNILVDAGYTGENFATQIKKTIGATVEVIKRSELHTFVVLPKRWVVERSFAWLEKFDTQGLPHAIHITTAEATDRSSAVKMVKNAKANLSEVKNILVDAGYTGENFATQIKKTIGATVEVIKRSELHTFVVLPKRWVVERSFAWLEKCRRLWKNCERKLNTSLQMIVLSFISLLLRRF</sequence>
<dbReference type="Pfam" id="PF13586">
    <property type="entry name" value="DDE_Tnp_1_2"/>
    <property type="match status" value="1"/>
</dbReference>
<dbReference type="GO" id="GO:0006313">
    <property type="term" value="P:DNA transposition"/>
    <property type="evidence" value="ECO:0007669"/>
    <property type="project" value="InterPro"/>
</dbReference>
<dbReference type="GO" id="GO:0004803">
    <property type="term" value="F:transposase activity"/>
    <property type="evidence" value="ECO:0007669"/>
    <property type="project" value="InterPro"/>
</dbReference>
<gene>
    <name evidence="3" type="primary">WCLE_001560</name>
    <name evidence="3" type="ORF">TNIN_55641</name>
</gene>
<dbReference type="GO" id="GO:0003677">
    <property type="term" value="F:DNA binding"/>
    <property type="evidence" value="ECO:0007669"/>
    <property type="project" value="InterPro"/>
</dbReference>